<dbReference type="Proteomes" id="UP000619265">
    <property type="component" value="Unassembled WGS sequence"/>
</dbReference>
<gene>
    <name evidence="1" type="ORF">F2P56_004131</name>
</gene>
<comment type="caution">
    <text evidence="1">The sequence shown here is derived from an EMBL/GenBank/DDBJ whole genome shotgun (WGS) entry which is preliminary data.</text>
</comment>
<evidence type="ECO:0000313" key="1">
    <source>
        <dbReference type="EMBL" id="KAF5477496.1"/>
    </source>
</evidence>
<dbReference type="Gramene" id="Jr02_10280_p2">
    <property type="protein sequence ID" value="cds.Jr02_10280_p2"/>
    <property type="gene ID" value="Jr02_10280"/>
</dbReference>
<evidence type="ECO:0000313" key="2">
    <source>
        <dbReference type="Proteomes" id="UP000619265"/>
    </source>
</evidence>
<name>A0A833Y4V8_JUGRE</name>
<protein>
    <submittedName>
        <fullName evidence="1">Uncharacterized protein</fullName>
    </submittedName>
</protein>
<proteinExistence type="predicted"/>
<dbReference type="AlphaFoldDB" id="A0A833Y4V8"/>
<reference evidence="1" key="2">
    <citation type="submission" date="2020-03" db="EMBL/GenBank/DDBJ databases">
        <title>Walnut 2.0.</title>
        <authorList>
            <person name="Marrano A."/>
            <person name="Britton M."/>
            <person name="Zimin A.V."/>
            <person name="Zaini P.A."/>
            <person name="Workman R."/>
            <person name="Puiu D."/>
            <person name="Bianco L."/>
            <person name="Allen B.J."/>
            <person name="Troggio M."/>
            <person name="Leslie C.A."/>
            <person name="Timp W."/>
            <person name="Dendekar A."/>
            <person name="Salzberg S.L."/>
            <person name="Neale D.B."/>
        </authorList>
    </citation>
    <scope>NUCLEOTIDE SEQUENCE</scope>
    <source>
        <tissue evidence="1">Leaves</tissue>
    </source>
</reference>
<organism evidence="1 2">
    <name type="scientific">Juglans regia</name>
    <name type="common">English walnut</name>
    <dbReference type="NCBI Taxonomy" id="51240"/>
    <lineage>
        <taxon>Eukaryota</taxon>
        <taxon>Viridiplantae</taxon>
        <taxon>Streptophyta</taxon>
        <taxon>Embryophyta</taxon>
        <taxon>Tracheophyta</taxon>
        <taxon>Spermatophyta</taxon>
        <taxon>Magnoliopsida</taxon>
        <taxon>eudicotyledons</taxon>
        <taxon>Gunneridae</taxon>
        <taxon>Pentapetalae</taxon>
        <taxon>rosids</taxon>
        <taxon>fabids</taxon>
        <taxon>Fagales</taxon>
        <taxon>Juglandaceae</taxon>
        <taxon>Juglans</taxon>
    </lineage>
</organism>
<dbReference type="EMBL" id="LIHL02000002">
    <property type="protein sequence ID" value="KAF5477496.1"/>
    <property type="molecule type" value="Genomic_DNA"/>
</dbReference>
<accession>A0A833Y4V8</accession>
<reference evidence="1" key="1">
    <citation type="submission" date="2015-10" db="EMBL/GenBank/DDBJ databases">
        <authorList>
            <person name="Martinez-Garcia P.J."/>
            <person name="Crepeau M.W."/>
            <person name="Puiu D."/>
            <person name="Gonzalez-Ibeas D."/>
            <person name="Whalen J."/>
            <person name="Stevens K."/>
            <person name="Paul R."/>
            <person name="Butterfield T."/>
            <person name="Britton M."/>
            <person name="Reagan R."/>
            <person name="Chakraborty S."/>
            <person name="Walawage S.L."/>
            <person name="Vasquez-Gross H.A."/>
            <person name="Cardeno C."/>
            <person name="Famula R."/>
            <person name="Pratt K."/>
            <person name="Kuruganti S."/>
            <person name="Aradhya M.K."/>
            <person name="Leslie C.A."/>
            <person name="Dandekar A.M."/>
            <person name="Salzberg S.L."/>
            <person name="Wegrzyn J.L."/>
            <person name="Langley C.H."/>
            <person name="Neale D.B."/>
        </authorList>
    </citation>
    <scope>NUCLEOTIDE SEQUENCE</scope>
    <source>
        <tissue evidence="1">Leaves</tissue>
    </source>
</reference>
<sequence>MADGVRFKKQQENLLLIKSMEQILEAIQHLRNLVDRTHNNYKVFKHQLKESFGEWQDQVAEEDVKNATKVEDIVAVPTGVYPKEIPLFPLHTQPLIPNSRIILPNGKNRICHIRIHKHHQILKSHVYNYHFLLPHKYIPKDLIPFFPFYAPLLSREPL</sequence>